<organism evidence="1 2">
    <name type="scientific">Arachnia propionica</name>
    <dbReference type="NCBI Taxonomy" id="1750"/>
    <lineage>
        <taxon>Bacteria</taxon>
        <taxon>Bacillati</taxon>
        <taxon>Actinomycetota</taxon>
        <taxon>Actinomycetes</taxon>
        <taxon>Propionibacteriales</taxon>
        <taxon>Propionibacteriaceae</taxon>
        <taxon>Arachnia</taxon>
    </lineage>
</organism>
<comment type="caution">
    <text evidence="1">The sequence shown here is derived from an EMBL/GenBank/DDBJ whole genome shotgun (WGS) entry which is preliminary data.</text>
</comment>
<evidence type="ECO:0008006" key="3">
    <source>
        <dbReference type="Google" id="ProtNLM"/>
    </source>
</evidence>
<proteinExistence type="predicted"/>
<name>A0A3P1T4T7_9ACTN</name>
<dbReference type="EMBL" id="RQZG01000010">
    <property type="protein sequence ID" value="RRD04522.1"/>
    <property type="molecule type" value="Genomic_DNA"/>
</dbReference>
<dbReference type="Proteomes" id="UP000280819">
    <property type="component" value="Unassembled WGS sequence"/>
</dbReference>
<protein>
    <recommendedName>
        <fullName evidence="3">PIN domain-containing protein</fullName>
    </recommendedName>
</protein>
<evidence type="ECO:0000313" key="1">
    <source>
        <dbReference type="EMBL" id="RRD04522.1"/>
    </source>
</evidence>
<reference evidence="1 2" key="1">
    <citation type="submission" date="2018-11" db="EMBL/GenBank/DDBJ databases">
        <title>Genomes From Bacteria Associated with the Canine Oral Cavity: a Test Case for Automated Genome-Based Taxonomic Assignment.</title>
        <authorList>
            <person name="Coil D.A."/>
            <person name="Jospin G."/>
            <person name="Darling A.E."/>
            <person name="Wallis C."/>
            <person name="Davis I.J."/>
            <person name="Harris S."/>
            <person name="Eisen J.A."/>
            <person name="Holcombe L.J."/>
            <person name="O'Flynn C."/>
        </authorList>
    </citation>
    <scope>NUCLEOTIDE SEQUENCE [LARGE SCALE GENOMIC DNA]</scope>
    <source>
        <strain evidence="1 2">OH887_COT-365</strain>
    </source>
</reference>
<dbReference type="OrthoDB" id="113459at2"/>
<dbReference type="RefSeq" id="WP_124844912.1">
    <property type="nucleotide sequence ID" value="NZ_RQZG01000010.1"/>
</dbReference>
<sequence length="65" mass="7397">MTRFTALLDACSLVPVTLADTLLRLADAGLFRPLWSDEILDEMTRAVVHMHPHLADRVQHRVQTM</sequence>
<dbReference type="AlphaFoldDB" id="A0A3P1T4T7"/>
<accession>A0A3P1T4T7</accession>
<evidence type="ECO:0000313" key="2">
    <source>
        <dbReference type="Proteomes" id="UP000280819"/>
    </source>
</evidence>
<gene>
    <name evidence="1" type="ORF">EII34_09445</name>
</gene>